<dbReference type="SUPFAM" id="SSF81321">
    <property type="entry name" value="Family A G protein-coupled receptor-like"/>
    <property type="match status" value="1"/>
</dbReference>
<dbReference type="PRINTS" id="PR01012">
    <property type="entry name" value="NRPEPTIDEYR"/>
</dbReference>
<evidence type="ECO:0000256" key="1">
    <source>
        <dbReference type="ARBA" id="ARBA00004141"/>
    </source>
</evidence>
<dbReference type="Gene3D" id="1.20.1070.10">
    <property type="entry name" value="Rhodopsin 7-helix transmembrane proteins"/>
    <property type="match status" value="1"/>
</dbReference>
<dbReference type="Pfam" id="PF00001">
    <property type="entry name" value="7tm_1"/>
    <property type="match status" value="1"/>
</dbReference>
<keyword evidence="8 9" id="KW-0807">Transducer</keyword>
<feature type="transmembrane region" description="Helical" evidence="10">
    <location>
        <begin position="51"/>
        <end position="76"/>
    </location>
</feature>
<comment type="subcellular location">
    <subcellularLocation>
        <location evidence="1">Membrane</location>
        <topology evidence="1">Multi-pass membrane protein</topology>
    </subcellularLocation>
</comment>
<evidence type="ECO:0000256" key="3">
    <source>
        <dbReference type="ARBA" id="ARBA00022692"/>
    </source>
</evidence>
<dbReference type="GO" id="GO:0005886">
    <property type="term" value="C:plasma membrane"/>
    <property type="evidence" value="ECO:0007669"/>
    <property type="project" value="TreeGrafter"/>
</dbReference>
<keyword evidence="5 9" id="KW-0297">G-protein coupled receptor</keyword>
<proteinExistence type="inferred from homology"/>
<keyword evidence="4 10" id="KW-1133">Transmembrane helix</keyword>
<evidence type="ECO:0000313" key="12">
    <source>
        <dbReference type="EMBL" id="CAD7631404.1"/>
    </source>
</evidence>
<evidence type="ECO:0000256" key="6">
    <source>
        <dbReference type="ARBA" id="ARBA00023136"/>
    </source>
</evidence>
<keyword evidence="3 9" id="KW-0812">Transmembrane</keyword>
<feature type="transmembrane region" description="Helical" evidence="10">
    <location>
        <begin position="130"/>
        <end position="150"/>
    </location>
</feature>
<evidence type="ECO:0000256" key="10">
    <source>
        <dbReference type="SAM" id="Phobius"/>
    </source>
</evidence>
<feature type="transmembrane region" description="Helical" evidence="10">
    <location>
        <begin position="20"/>
        <end position="39"/>
    </location>
</feature>
<feature type="domain" description="G-protein coupled receptors family 1 profile" evidence="11">
    <location>
        <begin position="30"/>
        <end position="286"/>
    </location>
</feature>
<reference evidence="12" key="1">
    <citation type="submission" date="2020-11" db="EMBL/GenBank/DDBJ databases">
        <authorList>
            <person name="Tran Van P."/>
        </authorList>
    </citation>
    <scope>NUCLEOTIDE SEQUENCE</scope>
</reference>
<evidence type="ECO:0000313" key="13">
    <source>
        <dbReference type="Proteomes" id="UP000759131"/>
    </source>
</evidence>
<evidence type="ECO:0000256" key="2">
    <source>
        <dbReference type="ARBA" id="ARBA00010663"/>
    </source>
</evidence>
<evidence type="ECO:0000259" key="11">
    <source>
        <dbReference type="PROSITE" id="PS50262"/>
    </source>
</evidence>
<dbReference type="InterPro" id="IPR017452">
    <property type="entry name" value="GPCR_Rhodpsn_7TM"/>
</dbReference>
<accession>A0A7R9L045</accession>
<dbReference type="Proteomes" id="UP000759131">
    <property type="component" value="Unassembled WGS sequence"/>
</dbReference>
<dbReference type="InterPro" id="IPR000276">
    <property type="entry name" value="GPCR_Rhodpsn"/>
</dbReference>
<dbReference type="GO" id="GO:0004983">
    <property type="term" value="F:neuropeptide Y receptor activity"/>
    <property type="evidence" value="ECO:0007669"/>
    <property type="project" value="InterPro"/>
</dbReference>
<gene>
    <name evidence="12" type="ORF">OSB1V03_LOCUS11813</name>
</gene>
<evidence type="ECO:0000256" key="8">
    <source>
        <dbReference type="ARBA" id="ARBA00023224"/>
    </source>
</evidence>
<feature type="transmembrane region" description="Helical" evidence="10">
    <location>
        <begin position="181"/>
        <end position="203"/>
    </location>
</feature>
<keyword evidence="13" id="KW-1185">Reference proteome</keyword>
<dbReference type="EMBL" id="CAJPIZ010009414">
    <property type="protein sequence ID" value="CAG2111834.1"/>
    <property type="molecule type" value="Genomic_DNA"/>
</dbReference>
<feature type="transmembrane region" description="Helical" evidence="10">
    <location>
        <begin position="82"/>
        <end position="109"/>
    </location>
</feature>
<sequence length="286" mass="32869">MDSESDSEEYIQNTLITISYSLIVIVSLVGNTLVFKTIAFQPKMRNSTNMLIAVLAVSDLLMTTFNIPFTVVDIILTDWIFGQFFCTSVAFVQANCVYVSSFTMAVIAINRWRAVYKTRPQQSNRSDNKLSAHFIILLLMIWLLAALHALPHTIFNVIRVYPGNIRRCITQLPDSEYNLRIILTLVTFVTQYLIPLSCAGIIYTRIAFTILSQGRVGEATEDRARQITSKKRRRIAMLILVVTIFALCWLPFNIYYFLLDFGVIKRANYYIFLFCHWLAMSSVCYK</sequence>
<feature type="transmembrane region" description="Helical" evidence="10">
    <location>
        <begin position="269"/>
        <end position="285"/>
    </location>
</feature>
<dbReference type="PANTHER" id="PTHR24235:SF29">
    <property type="entry name" value="GH23382P"/>
    <property type="match status" value="1"/>
</dbReference>
<dbReference type="GO" id="GO:0042923">
    <property type="term" value="F:neuropeptide binding"/>
    <property type="evidence" value="ECO:0007669"/>
    <property type="project" value="TreeGrafter"/>
</dbReference>
<dbReference type="EMBL" id="OC863989">
    <property type="protein sequence ID" value="CAD7631404.1"/>
    <property type="molecule type" value="Genomic_DNA"/>
</dbReference>
<protein>
    <recommendedName>
        <fullName evidence="11">G-protein coupled receptors family 1 profile domain-containing protein</fullName>
    </recommendedName>
</protein>
<dbReference type="OrthoDB" id="6506432at2759"/>
<keyword evidence="7 9" id="KW-0675">Receptor</keyword>
<dbReference type="PANTHER" id="PTHR24235">
    <property type="entry name" value="NEUROPEPTIDE Y RECEPTOR"/>
    <property type="match status" value="1"/>
</dbReference>
<evidence type="ECO:0000256" key="4">
    <source>
        <dbReference type="ARBA" id="ARBA00022989"/>
    </source>
</evidence>
<dbReference type="InterPro" id="IPR000611">
    <property type="entry name" value="NPY_rcpt"/>
</dbReference>
<evidence type="ECO:0000256" key="9">
    <source>
        <dbReference type="RuleBase" id="RU000688"/>
    </source>
</evidence>
<comment type="similarity">
    <text evidence="2 9">Belongs to the G-protein coupled receptor 1 family.</text>
</comment>
<name>A0A7R9L045_9ACAR</name>
<keyword evidence="6 10" id="KW-0472">Membrane</keyword>
<evidence type="ECO:0000256" key="5">
    <source>
        <dbReference type="ARBA" id="ARBA00023040"/>
    </source>
</evidence>
<evidence type="ECO:0000256" key="7">
    <source>
        <dbReference type="ARBA" id="ARBA00023170"/>
    </source>
</evidence>
<organism evidence="12">
    <name type="scientific">Medioppia subpectinata</name>
    <dbReference type="NCBI Taxonomy" id="1979941"/>
    <lineage>
        <taxon>Eukaryota</taxon>
        <taxon>Metazoa</taxon>
        <taxon>Ecdysozoa</taxon>
        <taxon>Arthropoda</taxon>
        <taxon>Chelicerata</taxon>
        <taxon>Arachnida</taxon>
        <taxon>Acari</taxon>
        <taxon>Acariformes</taxon>
        <taxon>Sarcoptiformes</taxon>
        <taxon>Oribatida</taxon>
        <taxon>Brachypylina</taxon>
        <taxon>Oppioidea</taxon>
        <taxon>Oppiidae</taxon>
        <taxon>Medioppia</taxon>
    </lineage>
</organism>
<dbReference type="PROSITE" id="PS50262">
    <property type="entry name" value="G_PROTEIN_RECEP_F1_2"/>
    <property type="match status" value="1"/>
</dbReference>
<dbReference type="GO" id="GO:0043005">
    <property type="term" value="C:neuron projection"/>
    <property type="evidence" value="ECO:0007669"/>
    <property type="project" value="TreeGrafter"/>
</dbReference>
<dbReference type="PROSITE" id="PS00237">
    <property type="entry name" value="G_PROTEIN_RECEP_F1_1"/>
    <property type="match status" value="1"/>
</dbReference>
<feature type="transmembrane region" description="Helical" evidence="10">
    <location>
        <begin position="235"/>
        <end position="257"/>
    </location>
</feature>
<dbReference type="AlphaFoldDB" id="A0A7R9L045"/>
<dbReference type="PRINTS" id="PR00237">
    <property type="entry name" value="GPCRRHODOPSN"/>
</dbReference>